<dbReference type="InterPro" id="IPR006439">
    <property type="entry name" value="HAD-SF_hydro_IA"/>
</dbReference>
<dbReference type="InterPro" id="IPR023214">
    <property type="entry name" value="HAD_sf"/>
</dbReference>
<dbReference type="SUPFAM" id="SSF56784">
    <property type="entry name" value="HAD-like"/>
    <property type="match status" value="1"/>
</dbReference>
<sequence length="226" mass="24919">MLASLSHVRTWVFDLDNTLYPASAGLFAQIDARMTQYICDIDGCDRDTALEIQKRHFHAHGTTLSGLLADRDIDPHHFLDYVHDVDMSVLAADQALVAAIDRLPGRKLVFTNGDAPYARRVLDAIGMADSFEGIHDIHGMGYLPKPHAAAYAGLCDAFGIDPETALFAEDMARNLAPAKAIGMRTLWIDNGSEQHGCGTRDYIDFTTPDLRAWLHDILEEHPCATS</sequence>
<reference evidence="1" key="1">
    <citation type="submission" date="2022-07" db="EMBL/GenBank/DDBJ databases">
        <title>Sphingomonas sp. nov., a novel bacterium isolated from the north slope of the Mount Everest.</title>
        <authorList>
            <person name="Cui X."/>
            <person name="Liu Y."/>
        </authorList>
    </citation>
    <scope>NUCLEOTIDE SEQUENCE</scope>
    <source>
        <strain evidence="1">S5-59</strain>
    </source>
</reference>
<dbReference type="Pfam" id="PF00702">
    <property type="entry name" value="Hydrolase"/>
    <property type="match status" value="1"/>
</dbReference>
<dbReference type="SFLD" id="SFLDG01129">
    <property type="entry name" value="C1.5:_HAD__Beta-PGM__Phosphata"/>
    <property type="match status" value="1"/>
</dbReference>
<dbReference type="Gene3D" id="1.10.150.450">
    <property type="match status" value="1"/>
</dbReference>
<evidence type="ECO:0000313" key="2">
    <source>
        <dbReference type="Proteomes" id="UP001058533"/>
    </source>
</evidence>
<keyword evidence="2" id="KW-1185">Reference proteome</keyword>
<dbReference type="SFLD" id="SFLDS00003">
    <property type="entry name" value="Haloacid_Dehalogenase"/>
    <property type="match status" value="1"/>
</dbReference>
<dbReference type="PANTHER" id="PTHR12725:SF117">
    <property type="entry name" value="HALOACID DEHALOGENASE-LIKE HYDROLASE"/>
    <property type="match status" value="1"/>
</dbReference>
<dbReference type="PRINTS" id="PR00413">
    <property type="entry name" value="HADHALOGNASE"/>
</dbReference>
<dbReference type="RefSeq" id="WP_256505226.1">
    <property type="nucleotide sequence ID" value="NZ_CP101740.1"/>
</dbReference>
<dbReference type="InterPro" id="IPR036412">
    <property type="entry name" value="HAD-like_sf"/>
</dbReference>
<protein>
    <submittedName>
        <fullName evidence="1">Pyrimidine 5'-nucleotidase</fullName>
    </submittedName>
</protein>
<dbReference type="InterPro" id="IPR010237">
    <property type="entry name" value="Pyr-5-nucltdase"/>
</dbReference>
<dbReference type="NCBIfam" id="TIGR01509">
    <property type="entry name" value="HAD-SF-IA-v3"/>
    <property type="match status" value="1"/>
</dbReference>
<dbReference type="Proteomes" id="UP001058533">
    <property type="component" value="Chromosome"/>
</dbReference>
<dbReference type="NCBIfam" id="TIGR01993">
    <property type="entry name" value="Pyr-5-nucltdase"/>
    <property type="match status" value="1"/>
</dbReference>
<dbReference type="PANTHER" id="PTHR12725">
    <property type="entry name" value="HALOACID DEHALOGENASE-LIKE HYDROLASE"/>
    <property type="match status" value="1"/>
</dbReference>
<dbReference type="SFLD" id="SFLDG01132">
    <property type="entry name" value="C1.5.3:_5'-Nucleotidase_Like"/>
    <property type="match status" value="1"/>
</dbReference>
<dbReference type="Gene3D" id="3.40.50.1000">
    <property type="entry name" value="HAD superfamily/HAD-like"/>
    <property type="match status" value="1"/>
</dbReference>
<gene>
    <name evidence="1" type="ORF">NMP03_09985</name>
</gene>
<evidence type="ECO:0000313" key="1">
    <source>
        <dbReference type="EMBL" id="UUL81538.1"/>
    </source>
</evidence>
<organism evidence="1 2">
    <name type="scientific">Sphingomonas qomolangmaensis</name>
    <dbReference type="NCBI Taxonomy" id="2918765"/>
    <lineage>
        <taxon>Bacteria</taxon>
        <taxon>Pseudomonadati</taxon>
        <taxon>Pseudomonadota</taxon>
        <taxon>Alphaproteobacteria</taxon>
        <taxon>Sphingomonadales</taxon>
        <taxon>Sphingomonadaceae</taxon>
        <taxon>Sphingomonas</taxon>
    </lineage>
</organism>
<accession>A0ABY5L3K4</accession>
<proteinExistence type="predicted"/>
<name>A0ABY5L3K4_9SPHN</name>
<dbReference type="EMBL" id="CP101740">
    <property type="protein sequence ID" value="UUL81538.1"/>
    <property type="molecule type" value="Genomic_DNA"/>
</dbReference>